<evidence type="ECO:0000256" key="1">
    <source>
        <dbReference type="SAM" id="Phobius"/>
    </source>
</evidence>
<proteinExistence type="predicted"/>
<accession>A0AAU7YK82</accession>
<organism evidence="2">
    <name type="scientific">Wolbachia endosymbiont of Oeneis ivallda</name>
    <dbReference type="NCBI Taxonomy" id="3171168"/>
    <lineage>
        <taxon>Bacteria</taxon>
        <taxon>Pseudomonadati</taxon>
        <taxon>Pseudomonadota</taxon>
        <taxon>Alphaproteobacteria</taxon>
        <taxon>Rickettsiales</taxon>
        <taxon>Anaplasmataceae</taxon>
        <taxon>Wolbachieae</taxon>
        <taxon>Wolbachia</taxon>
    </lineage>
</organism>
<keyword evidence="1" id="KW-0472">Membrane</keyword>
<keyword evidence="1" id="KW-1133">Transmembrane helix</keyword>
<evidence type="ECO:0000313" key="2">
    <source>
        <dbReference type="EMBL" id="XCA34196.1"/>
    </source>
</evidence>
<protein>
    <submittedName>
        <fullName evidence="2">Uncharacterized protein</fullName>
    </submittedName>
</protein>
<reference evidence="2" key="1">
    <citation type="submission" date="2024-06" db="EMBL/GenBank/DDBJ databases">
        <title>Genome assembly of the Oeneis chryxus ivallda.</title>
        <authorList>
            <person name="MacDonald Z."/>
            <person name="Shaffer H.B."/>
            <person name="Gillespie T."/>
            <person name="Marimuthu M.P.A."/>
            <person name="Nguyen O."/>
            <person name="Fairbairn C.W."/>
            <person name="Seligmann W.E."/>
            <person name="Escalona M."/>
            <person name="Miller C."/>
            <person name="Toffelmier E."/>
        </authorList>
    </citation>
    <scope>NUCLEOTIDE SEQUENCE</scope>
    <source>
        <strain evidence="2">CCGP_102_HBS-TG_Oc004</strain>
    </source>
</reference>
<feature type="transmembrane region" description="Helical" evidence="1">
    <location>
        <begin position="126"/>
        <end position="150"/>
    </location>
</feature>
<name>A0AAU7YK82_9RICK</name>
<keyword evidence="1" id="KW-0812">Transmembrane</keyword>
<dbReference type="AlphaFoldDB" id="A0AAU7YK82"/>
<sequence>MGITKFVFGFDKSDVTALQNSQLGDATQFQKIFDLLGELQKSQTGDTGQFQNILNELGKLQSSQAGDVTQFQKISDLLGELQKSQTGDAEKFQEIQNCLDGLQEKFTGLEEKVETFADMVGGQEQAILTCAIVSAVAVIAVTSFVAFCIYQGVKLDKEKKNDLSQDIPSGKFNNVNDTEKLKNNLQQGRV</sequence>
<dbReference type="EMBL" id="CP158587">
    <property type="protein sequence ID" value="XCA34196.1"/>
    <property type="molecule type" value="Genomic_DNA"/>
</dbReference>
<gene>
    <name evidence="2" type="ORF">ABS861_01995</name>
</gene>